<evidence type="ECO:0000256" key="7">
    <source>
        <dbReference type="ARBA" id="ARBA00023034"/>
    </source>
</evidence>
<keyword evidence="9 11" id="KW-0472">Membrane</keyword>
<evidence type="ECO:0000256" key="11">
    <source>
        <dbReference type="SAM" id="Phobius"/>
    </source>
</evidence>
<organism evidence="14 15">
    <name type="scientific">Enhydra lutris kenyoni</name>
    <name type="common">northern sea otter</name>
    <dbReference type="NCBI Taxonomy" id="391180"/>
    <lineage>
        <taxon>Eukaryota</taxon>
        <taxon>Metazoa</taxon>
        <taxon>Chordata</taxon>
        <taxon>Craniata</taxon>
        <taxon>Vertebrata</taxon>
        <taxon>Euteleostomi</taxon>
        <taxon>Mammalia</taxon>
        <taxon>Eutheria</taxon>
        <taxon>Laurasiatheria</taxon>
        <taxon>Carnivora</taxon>
        <taxon>Caniformia</taxon>
        <taxon>Musteloidea</taxon>
        <taxon>Mustelidae</taxon>
        <taxon>Lutrinae</taxon>
        <taxon>Enhydra</taxon>
    </lineage>
</organism>
<dbReference type="GO" id="GO:0000981">
    <property type="term" value="F:DNA-binding transcription factor activity, RNA polymerase II-specific"/>
    <property type="evidence" value="ECO:0007669"/>
    <property type="project" value="TreeGrafter"/>
</dbReference>
<dbReference type="CTD" id="1523"/>
<evidence type="ECO:0000256" key="8">
    <source>
        <dbReference type="ARBA" id="ARBA00023054"/>
    </source>
</evidence>
<gene>
    <name evidence="15" type="primary">LOC111146355</name>
</gene>
<comment type="similarity">
    <text evidence="2">Belongs to the CASP family.</text>
</comment>
<evidence type="ECO:0000313" key="14">
    <source>
        <dbReference type="Proteomes" id="UP000248482"/>
    </source>
</evidence>
<evidence type="ECO:0000256" key="9">
    <source>
        <dbReference type="ARBA" id="ARBA00023136"/>
    </source>
</evidence>
<dbReference type="AlphaFoldDB" id="A0A2Y9JD40"/>
<dbReference type="Pfam" id="PF08172">
    <property type="entry name" value="CASP_C"/>
    <property type="match status" value="1"/>
</dbReference>
<dbReference type="GO" id="GO:0000977">
    <property type="term" value="F:RNA polymerase II transcription regulatory region sequence-specific DNA binding"/>
    <property type="evidence" value="ECO:0007669"/>
    <property type="project" value="TreeGrafter"/>
</dbReference>
<evidence type="ECO:0000256" key="6">
    <source>
        <dbReference type="ARBA" id="ARBA00022989"/>
    </source>
</evidence>
<protein>
    <recommendedName>
        <fullName evidence="3">Protein CASP</fullName>
    </recommendedName>
</protein>
<feature type="domain" description="CASP C-terminal" evidence="12">
    <location>
        <begin position="407"/>
        <end position="624"/>
    </location>
</feature>
<evidence type="ECO:0000259" key="13">
    <source>
        <dbReference type="Pfam" id="PF25398"/>
    </source>
</evidence>
<keyword evidence="8 10" id="KW-0175">Coiled coil</keyword>
<evidence type="ECO:0000313" key="15">
    <source>
        <dbReference type="RefSeq" id="XP_022357589.1"/>
    </source>
</evidence>
<dbReference type="GO" id="GO:0005634">
    <property type="term" value="C:nucleus"/>
    <property type="evidence" value="ECO:0007669"/>
    <property type="project" value="TreeGrafter"/>
</dbReference>
<feature type="transmembrane region" description="Helical" evidence="11">
    <location>
        <begin position="600"/>
        <end position="621"/>
    </location>
</feature>
<name>A0A2Y9JD40_ENHLU</name>
<evidence type="ECO:0000256" key="4">
    <source>
        <dbReference type="ARBA" id="ARBA00022448"/>
    </source>
</evidence>
<keyword evidence="4" id="KW-0813">Transport</keyword>
<evidence type="ECO:0000256" key="5">
    <source>
        <dbReference type="ARBA" id="ARBA00022692"/>
    </source>
</evidence>
<evidence type="ECO:0000259" key="12">
    <source>
        <dbReference type="Pfam" id="PF08172"/>
    </source>
</evidence>
<feature type="domain" description="Cux N-terminal" evidence="13">
    <location>
        <begin position="3"/>
        <end position="94"/>
    </location>
</feature>
<dbReference type="GO" id="GO:0006891">
    <property type="term" value="P:intra-Golgi vesicle-mediated transport"/>
    <property type="evidence" value="ECO:0007669"/>
    <property type="project" value="InterPro"/>
</dbReference>
<feature type="coiled-coil region" evidence="10">
    <location>
        <begin position="486"/>
        <end position="534"/>
    </location>
</feature>
<dbReference type="InterPro" id="IPR057476">
    <property type="entry name" value="Cux_N"/>
</dbReference>
<dbReference type="Pfam" id="PF25398">
    <property type="entry name" value="CUX1_N"/>
    <property type="match status" value="1"/>
</dbReference>
<feature type="coiled-coil region" evidence="10">
    <location>
        <begin position="96"/>
        <end position="339"/>
    </location>
</feature>
<evidence type="ECO:0000256" key="10">
    <source>
        <dbReference type="SAM" id="Coils"/>
    </source>
</evidence>
<proteinExistence type="inferred from homology"/>
<keyword evidence="5 11" id="KW-0812">Transmembrane</keyword>
<keyword evidence="6 11" id="KW-1133">Transmembrane helix</keyword>
<evidence type="ECO:0000256" key="3">
    <source>
        <dbReference type="ARBA" id="ARBA00018691"/>
    </source>
</evidence>
<keyword evidence="7" id="KW-0333">Golgi apparatus</keyword>
<evidence type="ECO:0000256" key="1">
    <source>
        <dbReference type="ARBA" id="ARBA00004409"/>
    </source>
</evidence>
<comment type="subcellular location">
    <subcellularLocation>
        <location evidence="1">Golgi apparatus membrane</location>
        <topology evidence="1">Single-pass type IV membrane protein</topology>
    </subcellularLocation>
</comment>
<reference evidence="15" key="1">
    <citation type="submission" date="2025-08" db="UniProtKB">
        <authorList>
            <consortium name="RefSeq"/>
        </authorList>
    </citation>
    <scope>IDENTIFICATION</scope>
    <source>
        <tissue evidence="15">Blood</tissue>
    </source>
</reference>
<accession>A0A2Y9JD40</accession>
<dbReference type="RefSeq" id="XP_022357589.1">
    <property type="nucleotide sequence ID" value="XM_022501881.1"/>
</dbReference>
<dbReference type="GO" id="GO:0000139">
    <property type="term" value="C:Golgi membrane"/>
    <property type="evidence" value="ECO:0007669"/>
    <property type="project" value="UniProtKB-SubCell"/>
</dbReference>
<sequence length="662" mass="75590">MAANVGSMFQYWKRFDLQQLQRELDATATVLANRQDESEQSRKRLIEQSREFKKNTPEIDALSKRSKEAEAAFLNVYKRLIDVPDPVPALDLGQQLQLKVQRLHDIETENQKLRETLEEYNKEFAEVKNQEVTIKALKEKIREYEQTLKNQAETIALEKEQKLQNDFAEKERKLQETQMSTTSKLEEAEHKVQSLQTALEKTRTELFDLKTKYDEEITAKADEIEMIMTDLERANQRAEVAQREAETLREQLSSANHSLQLASQIQKAPDVEQAIEVLTRSSLEVELAAKEREIAQLVEDVQRLQASLTKLRENSASQISQLEQQLSAKNSTLKQLEEKLKGQADYEEVKKELNILKSMEFAPSEGAGTQDASKPLEVLLLEKNRSLQSENAALRISNSDLSGRCAELQVHVTEAMATAAEQRELIARLEQDLSTIQTIQRPDAEGAAEHGLEKIPEPIKEATALFYGPSAPASGALPEGQVDSLLSIISSQRERFRTRNQELEAENRLAQHTIQALQSELDSLRADNIKLFEKIKFLQSYPGRSGGSDDTELRYSSQYEERLDPFSSFSKRERQRKYLSLSPWDKATLSMGRLVLSNKMARTIGFFYTLFLHCLVFLVLYKLAWSESMERDCATFCAKKFADHLHKFHENDNGAAAGDLWQ</sequence>
<dbReference type="PANTHER" id="PTHR14043">
    <property type="entry name" value="CCAAT DISPLACEMENT PROTEIN-RELATED"/>
    <property type="match status" value="1"/>
</dbReference>
<keyword evidence="14" id="KW-1185">Reference proteome</keyword>
<dbReference type="InterPro" id="IPR012955">
    <property type="entry name" value="CASP_C"/>
</dbReference>
<dbReference type="Proteomes" id="UP000248482">
    <property type="component" value="Unplaced"/>
</dbReference>
<dbReference type="GeneID" id="111146355"/>
<dbReference type="PANTHER" id="PTHR14043:SF15">
    <property type="entry name" value="PROTEIN CASP"/>
    <property type="match status" value="1"/>
</dbReference>
<evidence type="ECO:0000256" key="2">
    <source>
        <dbReference type="ARBA" id="ARBA00006415"/>
    </source>
</evidence>